<dbReference type="AlphaFoldDB" id="A0A7V8FH08"/>
<dbReference type="Proteomes" id="UP000487117">
    <property type="component" value="Unassembled WGS sequence"/>
</dbReference>
<comment type="caution">
    <text evidence="2">The sequence shown here is derived from an EMBL/GenBank/DDBJ whole genome shotgun (WGS) entry which is preliminary data.</text>
</comment>
<proteinExistence type="predicted"/>
<keyword evidence="1" id="KW-0812">Transmembrane</keyword>
<feature type="transmembrane region" description="Helical" evidence="1">
    <location>
        <begin position="12"/>
        <end position="37"/>
    </location>
</feature>
<name>A0A7V8FH08_STEMA</name>
<evidence type="ECO:0000313" key="3">
    <source>
        <dbReference type="Proteomes" id="UP000487117"/>
    </source>
</evidence>
<protein>
    <submittedName>
        <fullName evidence="2">Uncharacterized protein</fullName>
    </submittedName>
</protein>
<feature type="transmembrane region" description="Helical" evidence="1">
    <location>
        <begin position="57"/>
        <end position="78"/>
    </location>
</feature>
<organism evidence="2 3">
    <name type="scientific">Stenotrophomonas maltophilia</name>
    <name type="common">Pseudomonas maltophilia</name>
    <name type="synonym">Xanthomonas maltophilia</name>
    <dbReference type="NCBI Taxonomy" id="40324"/>
    <lineage>
        <taxon>Bacteria</taxon>
        <taxon>Pseudomonadati</taxon>
        <taxon>Pseudomonadota</taxon>
        <taxon>Gammaproteobacteria</taxon>
        <taxon>Lysobacterales</taxon>
        <taxon>Lysobacteraceae</taxon>
        <taxon>Stenotrophomonas</taxon>
        <taxon>Stenotrophomonas maltophilia group</taxon>
    </lineage>
</organism>
<sequence length="114" mass="11914">MIFPSALARTGIGWLLMGLLCSGMAAVACTALGRFALPRFAASFADAGQPLPLITQLFANTYALTWLVPPLVAGVWLLGRARLSALIGSGVLVVAAPVAMFATYLPLFRLPALL</sequence>
<evidence type="ECO:0000256" key="1">
    <source>
        <dbReference type="SAM" id="Phobius"/>
    </source>
</evidence>
<feature type="transmembrane region" description="Helical" evidence="1">
    <location>
        <begin position="85"/>
        <end position="107"/>
    </location>
</feature>
<evidence type="ECO:0000313" key="2">
    <source>
        <dbReference type="EMBL" id="KAF1015594.1"/>
    </source>
</evidence>
<dbReference type="EMBL" id="WNDS01000002">
    <property type="protein sequence ID" value="KAF1015594.1"/>
    <property type="molecule type" value="Genomic_DNA"/>
</dbReference>
<keyword evidence="1" id="KW-0472">Membrane</keyword>
<gene>
    <name evidence="2" type="ORF">GAK31_01069</name>
</gene>
<keyword evidence="1" id="KW-1133">Transmembrane helix</keyword>
<accession>A0A7V8FH08</accession>
<reference evidence="3" key="1">
    <citation type="journal article" date="2020" name="MBio">
        <title>Horizontal gene transfer to a defensive symbiont with a reduced genome amongst a multipartite beetle microbiome.</title>
        <authorList>
            <person name="Waterworth S.C."/>
            <person name="Florez L.V."/>
            <person name="Rees E.R."/>
            <person name="Hertweck C."/>
            <person name="Kaltenpoth M."/>
            <person name="Kwan J.C."/>
        </authorList>
    </citation>
    <scope>NUCLEOTIDE SEQUENCE [LARGE SCALE GENOMIC DNA]</scope>
</reference>